<protein>
    <submittedName>
        <fullName evidence="2">LysW biosynthesis protein LysW</fullName>
    </submittedName>
</protein>
<keyword evidence="1" id="KW-0812">Transmembrane</keyword>
<reference evidence="2" key="1">
    <citation type="journal article" date="2021" name="Proc. Natl. Acad. Sci. U.S.A.">
        <title>A Catalog of Tens of Thousands of Viruses from Human Metagenomes Reveals Hidden Associations with Chronic Diseases.</title>
        <authorList>
            <person name="Tisza M.J."/>
            <person name="Buck C.B."/>
        </authorList>
    </citation>
    <scope>NUCLEOTIDE SEQUENCE</scope>
    <source>
        <strain evidence="2">CtwSu1</strain>
    </source>
</reference>
<feature type="transmembrane region" description="Helical" evidence="1">
    <location>
        <begin position="78"/>
        <end position="98"/>
    </location>
</feature>
<dbReference type="EMBL" id="BK015981">
    <property type="protein sequence ID" value="DAF88203.1"/>
    <property type="molecule type" value="Genomic_DNA"/>
</dbReference>
<evidence type="ECO:0000313" key="2">
    <source>
        <dbReference type="EMBL" id="DAF88203.1"/>
    </source>
</evidence>
<proteinExistence type="predicted"/>
<evidence type="ECO:0000256" key="1">
    <source>
        <dbReference type="SAM" id="Phobius"/>
    </source>
</evidence>
<accession>A0A8S5U175</accession>
<organism evidence="2">
    <name type="scientific">Myoviridae sp. ctwSu1</name>
    <dbReference type="NCBI Taxonomy" id="2825207"/>
    <lineage>
        <taxon>Viruses</taxon>
        <taxon>Duplodnaviria</taxon>
        <taxon>Heunggongvirae</taxon>
        <taxon>Uroviricota</taxon>
        <taxon>Caudoviricetes</taxon>
    </lineage>
</organism>
<name>A0A8S5U175_9CAUD</name>
<sequence length="206" mass="23295">MSVKGVSCAKCFHVQEGEFEMGQEIQCENCQLVYPITYDEIEGYKAYHLKLIEQRAKQRRKEIEYENMGIGKKLGLKTLQVIGGTIGLLIIVSITVFLQTHVFNGNSSNQAPTYRADGTMVGTKADAQYFSQWDGSNRELVEKVKQGMHDPSSFEHVETRFGDKGKTYRIMMTFRGKNAFNTVVTQSVTATLDKETRTITEMTPVQ</sequence>
<keyword evidence="1" id="KW-0472">Membrane</keyword>
<keyword evidence="1" id="KW-1133">Transmembrane helix</keyword>